<dbReference type="Ensembl" id="ENSMICT00000069167.1">
    <property type="protein sequence ID" value="ENSMICP00000048275.1"/>
    <property type="gene ID" value="ENSMICG00000045169.1"/>
</dbReference>
<reference evidence="1" key="1">
    <citation type="submission" date="2016-12" db="EMBL/GenBank/DDBJ databases">
        <title>Mouse lemur reference genome and diversity panel.</title>
        <authorList>
            <person name="Harris R."/>
            <person name="Larsen P."/>
            <person name="Liu Y."/>
            <person name="Hughes D.S."/>
            <person name="Murali S."/>
            <person name="Raveendran M."/>
            <person name="Korchina V."/>
            <person name="Wang M."/>
            <person name="Jhangiani S."/>
            <person name="Bandaranaike D."/>
            <person name="Bellair M."/>
            <person name="Blankenburg K."/>
            <person name="Chao H."/>
            <person name="Dahdouli M."/>
            <person name="Dinh H."/>
            <person name="Doddapaneni H."/>
            <person name="English A."/>
            <person name="Firestine M."/>
            <person name="Gnanaolivu R."/>
            <person name="Gross S."/>
            <person name="Hernandez B."/>
            <person name="Javaid M."/>
            <person name="Jayaseelan J."/>
            <person name="Jones J."/>
            <person name="Khan Z."/>
            <person name="Kovar C."/>
            <person name="Kurapati P."/>
            <person name="Le B."/>
            <person name="Lee S."/>
            <person name="Li M."/>
            <person name="Mathew T."/>
            <person name="Narasimhan A."/>
            <person name="Ngo D."/>
            <person name="Nguyen L."/>
            <person name="Okwuonu G."/>
            <person name="Ongeri F."/>
            <person name="Osuji N."/>
            <person name="Pu L.-L."/>
            <person name="Puazo M."/>
            <person name="Quiroz J."/>
            <person name="Raj R."/>
            <person name="Rajbhandari K."/>
            <person name="Reid J.G."/>
            <person name="Santibanez J."/>
            <person name="Sexton D."/>
            <person name="Skinner E."/>
            <person name="Vee V."/>
            <person name="Weissenberger G."/>
            <person name="Wu Y."/>
            <person name="Xin Y."/>
            <person name="Han Y."/>
            <person name="Campbell C."/>
            <person name="Brown A."/>
            <person name="Sullivan B."/>
            <person name="Shelton J."/>
            <person name="Brown S."/>
            <person name="Dudchenko O."/>
            <person name="Machol I."/>
            <person name="Durand N."/>
            <person name="Shamim M."/>
            <person name="Lieberman A."/>
            <person name="Muzny D.M."/>
            <person name="Richards S."/>
            <person name="Yoder A."/>
            <person name="Worley K.C."/>
            <person name="Rogers J."/>
            <person name="Gibbs R.A."/>
        </authorList>
    </citation>
    <scope>NUCLEOTIDE SEQUENCE [LARGE SCALE GENOMIC DNA]</scope>
</reference>
<evidence type="ECO:0000313" key="2">
    <source>
        <dbReference type="Proteomes" id="UP000694394"/>
    </source>
</evidence>
<dbReference type="PANTHER" id="PTHR24274:SF1">
    <property type="entry name" value="CILIA- AND FLAGELLA-ASSOCIATED PROTEIN 161"/>
    <property type="match status" value="1"/>
</dbReference>
<sequence length="276" mass="31736">ALGSKAHWNEDIYLEEERLKDFIRKRDEGELLIQRSRRLKKTLLRPTRTLPCPKDGYVHYSDKVMLVNPDYPEKEADVMTPDEIHAHLCGTSYPVPVSRNTFTILSMDGNNTRRVLRYGQDFCLGITAGSENKMLYLSSDHRTFLKSAQRSWLQEVYLTDEVSYRSCWQAALPDPQLRLESEGCPVPANARVIITHSHTNRRLAAHRHLFLRTYFGKEAEVAAHTHLDPHRVEKPRNHWMLVTGNPRGDSPTMLDLHRPLAGDTRAVEPCTSLNTQ</sequence>
<dbReference type="GeneTree" id="ENSGT00390000018488"/>
<reference evidence="1" key="2">
    <citation type="submission" date="2025-08" db="UniProtKB">
        <authorList>
            <consortium name="Ensembl"/>
        </authorList>
    </citation>
    <scope>IDENTIFICATION</scope>
</reference>
<dbReference type="EMBL" id="ABDC03013815">
    <property type="status" value="NOT_ANNOTATED_CDS"/>
    <property type="molecule type" value="Genomic_DNA"/>
</dbReference>
<organism evidence="1 2">
    <name type="scientific">Microcebus murinus</name>
    <name type="common">Gray mouse lemur</name>
    <name type="synonym">Lemur murinus</name>
    <dbReference type="NCBI Taxonomy" id="30608"/>
    <lineage>
        <taxon>Eukaryota</taxon>
        <taxon>Metazoa</taxon>
        <taxon>Chordata</taxon>
        <taxon>Craniata</taxon>
        <taxon>Vertebrata</taxon>
        <taxon>Euteleostomi</taxon>
        <taxon>Mammalia</taxon>
        <taxon>Eutheria</taxon>
        <taxon>Euarchontoglires</taxon>
        <taxon>Primates</taxon>
        <taxon>Strepsirrhini</taxon>
        <taxon>Lemuriformes</taxon>
        <taxon>Cheirogaleidae</taxon>
        <taxon>Microcebus</taxon>
    </lineage>
</organism>
<protein>
    <submittedName>
        <fullName evidence="1">Cilia and flagella associated protein 161</fullName>
    </submittedName>
</protein>
<dbReference type="GO" id="GO:0060271">
    <property type="term" value="P:cilium assembly"/>
    <property type="evidence" value="ECO:0007669"/>
    <property type="project" value="TreeGrafter"/>
</dbReference>
<keyword evidence="2" id="KW-1185">Reference proteome</keyword>
<dbReference type="GO" id="GO:0160111">
    <property type="term" value="C:axonemal A tubule inner sheath"/>
    <property type="evidence" value="ECO:0007669"/>
    <property type="project" value="Ensembl"/>
</dbReference>
<accession>A0A8C5YBY8</accession>
<dbReference type="GO" id="GO:0030317">
    <property type="term" value="P:flagellated sperm motility"/>
    <property type="evidence" value="ECO:0007669"/>
    <property type="project" value="Ensembl"/>
</dbReference>
<dbReference type="Pfam" id="PF24569">
    <property type="entry name" value="CFAP161"/>
    <property type="match status" value="1"/>
</dbReference>
<evidence type="ECO:0000313" key="1">
    <source>
        <dbReference type="Ensembl" id="ENSMICP00000048275.1"/>
    </source>
</evidence>
<dbReference type="Proteomes" id="UP000694394">
    <property type="component" value="Chromosome 9"/>
</dbReference>
<gene>
    <name evidence="1" type="primary">CFAP161</name>
</gene>
<dbReference type="GO" id="GO:0036126">
    <property type="term" value="C:sperm flagellum"/>
    <property type="evidence" value="ECO:0007669"/>
    <property type="project" value="Ensembl"/>
</dbReference>
<dbReference type="PANTHER" id="PTHR24274">
    <property type="entry name" value="CILIA- AND FLAGELLA-ASSOCIATED PROTEIN 161"/>
    <property type="match status" value="1"/>
</dbReference>
<dbReference type="EMBL" id="ABDC03013814">
    <property type="status" value="NOT_ANNOTATED_CDS"/>
    <property type="molecule type" value="Genomic_DNA"/>
</dbReference>
<dbReference type="AlphaFoldDB" id="A0A8C5YBY8"/>
<name>A0A8C5YBY8_MICMU</name>
<proteinExistence type="predicted"/>
<dbReference type="InterPro" id="IPR055325">
    <property type="entry name" value="CF161"/>
</dbReference>
<reference evidence="1" key="3">
    <citation type="submission" date="2025-09" db="UniProtKB">
        <authorList>
            <consortium name="Ensembl"/>
        </authorList>
    </citation>
    <scope>IDENTIFICATION</scope>
</reference>